<gene>
    <name evidence="6" type="ORF">OG563_47850</name>
</gene>
<dbReference type="Pfam" id="PF00296">
    <property type="entry name" value="Bac_luciferase"/>
    <property type="match status" value="1"/>
</dbReference>
<dbReference type="GO" id="GO:0016491">
    <property type="term" value="F:oxidoreductase activity"/>
    <property type="evidence" value="ECO:0007669"/>
    <property type="project" value="UniProtKB-KW"/>
</dbReference>
<dbReference type="RefSeq" id="WP_329410585.1">
    <property type="nucleotide sequence ID" value="NZ_CP109441.1"/>
</dbReference>
<name>A0ABZ1YWW3_9NOCA</name>
<feature type="domain" description="Luciferase-like" evidence="5">
    <location>
        <begin position="14"/>
        <end position="226"/>
    </location>
</feature>
<dbReference type="Proteomes" id="UP001432062">
    <property type="component" value="Chromosome"/>
</dbReference>
<dbReference type="InterPro" id="IPR011251">
    <property type="entry name" value="Luciferase-like_dom"/>
</dbReference>
<proteinExistence type="predicted"/>
<keyword evidence="3 6" id="KW-0560">Oxidoreductase</keyword>
<accession>A0ABZ1YWW3</accession>
<keyword evidence="7" id="KW-1185">Reference proteome</keyword>
<dbReference type="Gene3D" id="3.20.20.30">
    <property type="entry name" value="Luciferase-like domain"/>
    <property type="match status" value="1"/>
</dbReference>
<evidence type="ECO:0000313" key="6">
    <source>
        <dbReference type="EMBL" id="WUV46661.1"/>
    </source>
</evidence>
<evidence type="ECO:0000313" key="7">
    <source>
        <dbReference type="Proteomes" id="UP001432062"/>
    </source>
</evidence>
<dbReference type="SUPFAM" id="SSF51679">
    <property type="entry name" value="Bacterial luciferase-like"/>
    <property type="match status" value="1"/>
</dbReference>
<organism evidence="6 7">
    <name type="scientific">Nocardia vinacea</name>
    <dbReference type="NCBI Taxonomy" id="96468"/>
    <lineage>
        <taxon>Bacteria</taxon>
        <taxon>Bacillati</taxon>
        <taxon>Actinomycetota</taxon>
        <taxon>Actinomycetes</taxon>
        <taxon>Mycobacteriales</taxon>
        <taxon>Nocardiaceae</taxon>
        <taxon>Nocardia</taxon>
    </lineage>
</organism>
<dbReference type="PANTHER" id="PTHR42847:SF4">
    <property type="entry name" value="ALKANESULFONATE MONOOXYGENASE-RELATED"/>
    <property type="match status" value="1"/>
</dbReference>
<keyword evidence="4" id="KW-0503">Monooxygenase</keyword>
<evidence type="ECO:0000259" key="5">
    <source>
        <dbReference type="Pfam" id="PF00296"/>
    </source>
</evidence>
<protein>
    <submittedName>
        <fullName evidence="6">TIGR03619 family F420-dependent LLM class oxidoreductase</fullName>
        <ecNumber evidence="6">1.-.-.-</ecNumber>
    </submittedName>
</protein>
<evidence type="ECO:0000256" key="4">
    <source>
        <dbReference type="ARBA" id="ARBA00023033"/>
    </source>
</evidence>
<evidence type="ECO:0000256" key="2">
    <source>
        <dbReference type="ARBA" id="ARBA00022643"/>
    </source>
</evidence>
<keyword evidence="1" id="KW-0285">Flavoprotein</keyword>
<dbReference type="InterPro" id="IPR036661">
    <property type="entry name" value="Luciferase-like_sf"/>
</dbReference>
<dbReference type="EC" id="1.-.-.-" evidence="6"/>
<evidence type="ECO:0000256" key="3">
    <source>
        <dbReference type="ARBA" id="ARBA00023002"/>
    </source>
</evidence>
<evidence type="ECO:0000256" key="1">
    <source>
        <dbReference type="ARBA" id="ARBA00022630"/>
    </source>
</evidence>
<reference evidence="6" key="1">
    <citation type="submission" date="2022-10" db="EMBL/GenBank/DDBJ databases">
        <title>The complete genomes of actinobacterial strains from the NBC collection.</title>
        <authorList>
            <person name="Joergensen T.S."/>
            <person name="Alvarez Arevalo M."/>
            <person name="Sterndorff E.B."/>
            <person name="Faurdal D."/>
            <person name="Vuksanovic O."/>
            <person name="Mourched A.-S."/>
            <person name="Charusanti P."/>
            <person name="Shaw S."/>
            <person name="Blin K."/>
            <person name="Weber T."/>
        </authorList>
    </citation>
    <scope>NUCLEOTIDE SEQUENCE</scope>
    <source>
        <strain evidence="6">NBC_01482</strain>
    </source>
</reference>
<dbReference type="PANTHER" id="PTHR42847">
    <property type="entry name" value="ALKANESULFONATE MONOOXYGENASE"/>
    <property type="match status" value="1"/>
</dbReference>
<dbReference type="EMBL" id="CP109441">
    <property type="protein sequence ID" value="WUV46661.1"/>
    <property type="molecule type" value="Genomic_DNA"/>
</dbReference>
<dbReference type="NCBIfam" id="TIGR03619">
    <property type="entry name" value="F420_Rv2161c"/>
    <property type="match status" value="1"/>
</dbReference>
<keyword evidence="2" id="KW-0288">FMN</keyword>
<sequence length="302" mass="33743">MKKGIFFPSTELPSTPGVVREFTLAVEAMGYDYILHGDHILGAPHDRNAPMWGPYNETDAWFDPFVLTAYMAAVSSTIEFATSVLILPQRQTVLAAKQAANVATLSGNRLRIGAGIGWNQVEYEALNQRFGRRGQRMDEQIELMRQLWSEAVITGRAGDETVDRAGIHPRPDRPIPIWTGGYADAALRRGARIGDGFAFAGLIDEIEPRKLALRTMLEEFDRDADQFPSELVMIPPANDGQGRWPRDRPNFLPRMDETASRWKRLGGTHIGVVTYWMELGSLDAHLDYAARALEQLCTVDSD</sequence>
<dbReference type="InterPro" id="IPR019921">
    <property type="entry name" value="Lucif-like_OxRdtase_Rv2161c"/>
</dbReference>
<dbReference type="InterPro" id="IPR050172">
    <property type="entry name" value="SsuD_RutA_monooxygenase"/>
</dbReference>